<dbReference type="WBParaSite" id="PTRK_0000842300.1">
    <property type="protein sequence ID" value="PTRK_0000842300.1"/>
    <property type="gene ID" value="PTRK_0000842300"/>
</dbReference>
<dbReference type="AlphaFoldDB" id="A0A0N4ZJY4"/>
<dbReference type="Proteomes" id="UP000038045">
    <property type="component" value="Unplaced"/>
</dbReference>
<protein>
    <submittedName>
        <fullName evidence="3">Secreted protein</fullName>
    </submittedName>
</protein>
<name>A0A0N4ZJY4_PARTI</name>
<evidence type="ECO:0000256" key="1">
    <source>
        <dbReference type="SAM" id="Phobius"/>
    </source>
</evidence>
<keyword evidence="1" id="KW-0812">Transmembrane</keyword>
<organism evidence="2 3">
    <name type="scientific">Parastrongyloides trichosuri</name>
    <name type="common">Possum-specific nematode worm</name>
    <dbReference type="NCBI Taxonomy" id="131310"/>
    <lineage>
        <taxon>Eukaryota</taxon>
        <taxon>Metazoa</taxon>
        <taxon>Ecdysozoa</taxon>
        <taxon>Nematoda</taxon>
        <taxon>Chromadorea</taxon>
        <taxon>Rhabditida</taxon>
        <taxon>Tylenchina</taxon>
        <taxon>Panagrolaimomorpha</taxon>
        <taxon>Strongyloidoidea</taxon>
        <taxon>Strongyloididae</taxon>
        <taxon>Parastrongyloides</taxon>
    </lineage>
</organism>
<keyword evidence="1" id="KW-1133">Transmembrane helix</keyword>
<evidence type="ECO:0000313" key="2">
    <source>
        <dbReference type="Proteomes" id="UP000038045"/>
    </source>
</evidence>
<keyword evidence="2" id="KW-1185">Reference proteome</keyword>
<accession>A0A0N4ZJY4</accession>
<feature type="transmembrane region" description="Helical" evidence="1">
    <location>
        <begin position="7"/>
        <end position="24"/>
    </location>
</feature>
<evidence type="ECO:0000313" key="3">
    <source>
        <dbReference type="WBParaSite" id="PTRK_0000842300.1"/>
    </source>
</evidence>
<sequence length="168" mass="17845">MNYLNRLYLIVLLNIFSFNIYAQYPNTGLMGSSPGSSYGSYAKPGVVTYTKTQTTYNNPSPFSNGVSTYPNHGGSSYLNGPSSFPNHGGSSYSNHGTSQYGGYRPSYGSGYYPGRGYGSYGSYGSYGRYGQGGSPYMPYRPSPMADPGNRALAGLGLLASSIVGKKAL</sequence>
<reference evidence="3" key="1">
    <citation type="submission" date="2017-02" db="UniProtKB">
        <authorList>
            <consortium name="WormBaseParasite"/>
        </authorList>
    </citation>
    <scope>IDENTIFICATION</scope>
</reference>
<keyword evidence="1" id="KW-0472">Membrane</keyword>
<proteinExistence type="predicted"/>